<reference evidence="3 4" key="2">
    <citation type="submission" date="2019-03" db="EMBL/GenBank/DDBJ databases">
        <title>Genomic Encyclopedia of Type Strains, Phase IV (KMG-IV): sequencing the most valuable type-strain genomes for metagenomic binning, comparative biology and taxonomic classification.</title>
        <authorList>
            <person name="Goeker M."/>
        </authorList>
    </citation>
    <scope>NUCLEOTIDE SEQUENCE [LARGE SCALE GENOMIC DNA]</scope>
    <source>
        <strain evidence="3 4">DSM 103426</strain>
    </source>
</reference>
<keyword evidence="5" id="KW-1185">Reference proteome</keyword>
<comment type="caution">
    <text evidence="3">The sequence shown here is derived from an EMBL/GenBank/DDBJ whole genome shotgun (WGS) entry which is preliminary data.</text>
</comment>
<protein>
    <submittedName>
        <fullName evidence="3">RNA polymerase sigma factor (Sigma-70 family)</fullName>
    </submittedName>
</protein>
<dbReference type="NCBIfam" id="TIGR02937">
    <property type="entry name" value="sigma70-ECF"/>
    <property type="match status" value="1"/>
</dbReference>
<dbReference type="Gene3D" id="1.10.1740.10">
    <property type="match status" value="1"/>
</dbReference>
<dbReference type="EMBL" id="BHEO01000008">
    <property type="protein sequence ID" value="GBU06131.1"/>
    <property type="molecule type" value="Genomic_DNA"/>
</dbReference>
<dbReference type="Proteomes" id="UP000294613">
    <property type="component" value="Unassembled WGS sequence"/>
</dbReference>
<dbReference type="RefSeq" id="WP_116442201.1">
    <property type="nucleotide sequence ID" value="NZ_BHEO01000008.1"/>
</dbReference>
<sequence length="166" mass="19572">MYCSKCGKEIEEHGNFCSFCGAPNQKSYEQLVSEYLQGKEEAFNNIYYKTYNLTWTIARSFFPSDEMECQDCVQDIYYNLYENITKFDSSKGEFLPWFKKTANNICITRFNKIKKKKDLFIEPKTISDDSEQEIALVEESLEFNPEAYIDKKEVIEEVEKIANENK</sequence>
<dbReference type="GO" id="GO:0003700">
    <property type="term" value="F:DNA-binding transcription factor activity"/>
    <property type="evidence" value="ECO:0007669"/>
    <property type="project" value="InterPro"/>
</dbReference>
<dbReference type="InterPro" id="IPR013325">
    <property type="entry name" value="RNA_pol_sigma_r2"/>
</dbReference>
<evidence type="ECO:0000313" key="2">
    <source>
        <dbReference type="EMBL" id="GBU06131.1"/>
    </source>
</evidence>
<dbReference type="SUPFAM" id="SSF88946">
    <property type="entry name" value="Sigma2 domain of RNA polymerase sigma factors"/>
    <property type="match status" value="1"/>
</dbReference>
<gene>
    <name evidence="3" type="ORF">EDD74_13912</name>
    <name evidence="2" type="ORF">FAEUMB_26720</name>
</gene>
<evidence type="ECO:0000313" key="5">
    <source>
        <dbReference type="Proteomes" id="UP000702954"/>
    </source>
</evidence>
<evidence type="ECO:0000313" key="3">
    <source>
        <dbReference type="EMBL" id="TCS61024.1"/>
    </source>
</evidence>
<organism evidence="3 4">
    <name type="scientific">Faecalimonas umbilicata</name>
    <dbReference type="NCBI Taxonomy" id="1912855"/>
    <lineage>
        <taxon>Bacteria</taxon>
        <taxon>Bacillati</taxon>
        <taxon>Bacillota</taxon>
        <taxon>Clostridia</taxon>
        <taxon>Lachnospirales</taxon>
        <taxon>Lachnospiraceae</taxon>
        <taxon>Faecalimonas</taxon>
    </lineage>
</organism>
<dbReference type="InterPro" id="IPR007627">
    <property type="entry name" value="RNA_pol_sigma70_r2"/>
</dbReference>
<evidence type="ECO:0000259" key="1">
    <source>
        <dbReference type="Pfam" id="PF04542"/>
    </source>
</evidence>
<dbReference type="EMBL" id="SLZV01000039">
    <property type="protein sequence ID" value="TCS61024.1"/>
    <property type="molecule type" value="Genomic_DNA"/>
</dbReference>
<reference evidence="2 5" key="1">
    <citation type="journal article" date="2018" name="Int. J. Syst. Evol. Microbiol.">
        <title>Draft Genome Sequence of Faecalimonas umbilicata JCM 30896T, an Acetate-Producing Bacterium Isolated from Human Feces.</title>
        <authorList>
            <person name="Sakamoto M."/>
            <person name="Ikeyama N."/>
            <person name="Yuki M."/>
            <person name="Ohkuma M."/>
        </authorList>
    </citation>
    <scope>NUCLEOTIDE SEQUENCE [LARGE SCALE GENOMIC DNA]</scope>
    <source>
        <strain evidence="2 5">EGH7</strain>
    </source>
</reference>
<name>A0A4R3J6P7_9FIRM</name>
<dbReference type="Pfam" id="PF04542">
    <property type="entry name" value="Sigma70_r2"/>
    <property type="match status" value="1"/>
</dbReference>
<accession>A0A4R3J6P7</accession>
<dbReference type="Proteomes" id="UP000702954">
    <property type="component" value="Unassembled WGS sequence"/>
</dbReference>
<dbReference type="AlphaFoldDB" id="A0A4R3J6P7"/>
<dbReference type="InterPro" id="IPR014284">
    <property type="entry name" value="RNA_pol_sigma-70_dom"/>
</dbReference>
<proteinExistence type="predicted"/>
<dbReference type="GO" id="GO:0006352">
    <property type="term" value="P:DNA-templated transcription initiation"/>
    <property type="evidence" value="ECO:0007669"/>
    <property type="project" value="InterPro"/>
</dbReference>
<evidence type="ECO:0000313" key="4">
    <source>
        <dbReference type="Proteomes" id="UP000294613"/>
    </source>
</evidence>
<feature type="domain" description="RNA polymerase sigma-70 region 2" evidence="1">
    <location>
        <begin position="51"/>
        <end position="112"/>
    </location>
</feature>